<gene>
    <name evidence="2" type="primary">20198273</name>
    <name evidence="1" type="ORF">HELRODRAFT_159350</name>
</gene>
<dbReference type="InParanoid" id="T1ENX3"/>
<dbReference type="EMBL" id="AMQM01000230">
    <property type="status" value="NOT_ANNOTATED_CDS"/>
    <property type="molecule type" value="Genomic_DNA"/>
</dbReference>
<reference evidence="3" key="1">
    <citation type="submission" date="2012-12" db="EMBL/GenBank/DDBJ databases">
        <authorList>
            <person name="Hellsten U."/>
            <person name="Grimwood J."/>
            <person name="Chapman J.A."/>
            <person name="Shapiro H."/>
            <person name="Aerts A."/>
            <person name="Otillar R.P."/>
            <person name="Terry A.Y."/>
            <person name="Boore J.L."/>
            <person name="Simakov O."/>
            <person name="Marletaz F."/>
            <person name="Cho S.-J."/>
            <person name="Edsinger-Gonzales E."/>
            <person name="Havlak P."/>
            <person name="Kuo D.-H."/>
            <person name="Larsson T."/>
            <person name="Lv J."/>
            <person name="Arendt D."/>
            <person name="Savage R."/>
            <person name="Osoegawa K."/>
            <person name="de Jong P."/>
            <person name="Lindberg D.R."/>
            <person name="Seaver E.C."/>
            <person name="Weisblat D.A."/>
            <person name="Putnam N.H."/>
            <person name="Grigoriev I.V."/>
            <person name="Rokhsar D.S."/>
        </authorList>
    </citation>
    <scope>NUCLEOTIDE SEQUENCE</scope>
</reference>
<name>T1ENX3_HELRO</name>
<evidence type="ECO:0000313" key="2">
    <source>
        <dbReference type="EnsemblMetazoa" id="HelroP159350"/>
    </source>
</evidence>
<organism evidence="2 3">
    <name type="scientific">Helobdella robusta</name>
    <name type="common">Californian leech</name>
    <dbReference type="NCBI Taxonomy" id="6412"/>
    <lineage>
        <taxon>Eukaryota</taxon>
        <taxon>Metazoa</taxon>
        <taxon>Spiralia</taxon>
        <taxon>Lophotrochozoa</taxon>
        <taxon>Annelida</taxon>
        <taxon>Clitellata</taxon>
        <taxon>Hirudinea</taxon>
        <taxon>Rhynchobdellida</taxon>
        <taxon>Glossiphoniidae</taxon>
        <taxon>Helobdella</taxon>
    </lineage>
</organism>
<accession>T1ENX3</accession>
<proteinExistence type="predicted"/>
<dbReference type="Proteomes" id="UP000015101">
    <property type="component" value="Unassembled WGS sequence"/>
</dbReference>
<dbReference type="AlphaFoldDB" id="T1ENX3"/>
<dbReference type="RefSeq" id="XP_009009487.1">
    <property type="nucleotide sequence ID" value="XM_009011239.1"/>
</dbReference>
<protein>
    <submittedName>
        <fullName evidence="1 2">Uncharacterized protein</fullName>
    </submittedName>
</protein>
<reference evidence="1 3" key="2">
    <citation type="journal article" date="2013" name="Nature">
        <title>Insights into bilaterian evolution from three spiralian genomes.</title>
        <authorList>
            <person name="Simakov O."/>
            <person name="Marletaz F."/>
            <person name="Cho S.J."/>
            <person name="Edsinger-Gonzales E."/>
            <person name="Havlak P."/>
            <person name="Hellsten U."/>
            <person name="Kuo D.H."/>
            <person name="Larsson T."/>
            <person name="Lv J."/>
            <person name="Arendt D."/>
            <person name="Savage R."/>
            <person name="Osoegawa K."/>
            <person name="de Jong P."/>
            <person name="Grimwood J."/>
            <person name="Chapman J.A."/>
            <person name="Shapiro H."/>
            <person name="Aerts A."/>
            <person name="Otillar R.P."/>
            <person name="Terry A.Y."/>
            <person name="Boore J.L."/>
            <person name="Grigoriev I.V."/>
            <person name="Lindberg D.R."/>
            <person name="Seaver E.C."/>
            <person name="Weisblat D.A."/>
            <person name="Putnam N.H."/>
            <person name="Rokhsar D.S."/>
        </authorList>
    </citation>
    <scope>NUCLEOTIDE SEQUENCE</scope>
</reference>
<keyword evidence="3" id="KW-1185">Reference proteome</keyword>
<evidence type="ECO:0000313" key="3">
    <source>
        <dbReference type="Proteomes" id="UP000015101"/>
    </source>
</evidence>
<reference evidence="2" key="3">
    <citation type="submission" date="2015-06" db="UniProtKB">
        <authorList>
            <consortium name="EnsemblMetazoa"/>
        </authorList>
    </citation>
    <scope>IDENTIFICATION</scope>
</reference>
<dbReference type="CTD" id="20198273"/>
<dbReference type="EnsemblMetazoa" id="HelroT159350">
    <property type="protein sequence ID" value="HelroP159350"/>
    <property type="gene ID" value="HelroG159350"/>
</dbReference>
<dbReference type="EMBL" id="AMQM01000231">
    <property type="status" value="NOT_ANNOTATED_CDS"/>
    <property type="molecule type" value="Genomic_DNA"/>
</dbReference>
<dbReference type="GeneID" id="20198273"/>
<dbReference type="HOGENOM" id="CLU_2239437_0_0_1"/>
<dbReference type="KEGG" id="hro:HELRODRAFT_159350"/>
<sequence length="105" mass="12344">MNNNKIDHTTLKEIHVPRFITAYCNLLIELELLPYDILIESCFDCWSHNRTTNVADLYVKKYQNVILMNEMIVPQLHFICQSMVQDNNNMTNNRSTKVKRQTPSA</sequence>
<dbReference type="EMBL" id="KB095811">
    <property type="protein sequence ID" value="ESO12767.1"/>
    <property type="molecule type" value="Genomic_DNA"/>
</dbReference>
<evidence type="ECO:0000313" key="1">
    <source>
        <dbReference type="EMBL" id="ESO12767.1"/>
    </source>
</evidence>